<dbReference type="Pfam" id="PF00012">
    <property type="entry name" value="HSP70"/>
    <property type="match status" value="1"/>
</dbReference>
<organism evidence="3 4">
    <name type="scientific">Aquilegia coerulea</name>
    <name type="common">Rocky mountain columbine</name>
    <dbReference type="NCBI Taxonomy" id="218851"/>
    <lineage>
        <taxon>Eukaryota</taxon>
        <taxon>Viridiplantae</taxon>
        <taxon>Streptophyta</taxon>
        <taxon>Embryophyta</taxon>
        <taxon>Tracheophyta</taxon>
        <taxon>Spermatophyta</taxon>
        <taxon>Magnoliopsida</taxon>
        <taxon>Ranunculales</taxon>
        <taxon>Ranunculaceae</taxon>
        <taxon>Thalictroideae</taxon>
        <taxon>Aquilegia</taxon>
    </lineage>
</organism>
<sequence length="392" mass="42843">MATSLCSKPVGNQYIAIDFGTTRTRVAVMEENTVKVIQNIPSLVSMTEKNELIIGIAAKEMVVTDPTRVYEIKRLLGRRFDDPETQNEMKMLPYKMVRGPNGQAWIEANGRAHNPTEIVASFLVKLKKDAELYLGKSVSDALITYPSEWHAEQFGALIHAGLLARLDEQGAIMATMAAALSYDLIKTEGQTIAVVILGGRTCDVSILKVSDGKYEHIASRHDARLGGNDFDNVLVEFLVDEFKKTEAIDLTTDKSTLQRLIEAAEKAKIELSSTIETVIDLPFLTSDLSGAKHLNITLTRLKFESLVNNLIERTRIPCEICLKRAGITSKGVDEVLLVGGMARVPKLQKVVAEIFGKDPTLSTEANPDEAVVVGAAAAVRAGHLPANFYACC</sequence>
<evidence type="ECO:0000256" key="2">
    <source>
        <dbReference type="ARBA" id="ARBA00022840"/>
    </source>
</evidence>
<dbReference type="GO" id="GO:0005524">
    <property type="term" value="F:ATP binding"/>
    <property type="evidence" value="ECO:0007669"/>
    <property type="project" value="UniProtKB-KW"/>
</dbReference>
<dbReference type="Proteomes" id="UP000230069">
    <property type="component" value="Unassembled WGS sequence"/>
</dbReference>
<dbReference type="STRING" id="218851.A0A2G5E409"/>
<evidence type="ECO:0000256" key="1">
    <source>
        <dbReference type="ARBA" id="ARBA00022741"/>
    </source>
</evidence>
<dbReference type="FunFam" id="3.90.640.10:FF:000003">
    <property type="entry name" value="Molecular chaperone DnaK"/>
    <property type="match status" value="1"/>
</dbReference>
<dbReference type="AlphaFoldDB" id="A0A2G5E409"/>
<reference evidence="3 4" key="1">
    <citation type="submission" date="2017-09" db="EMBL/GenBank/DDBJ databases">
        <title>WGS assembly of Aquilegia coerulea Goldsmith.</title>
        <authorList>
            <person name="Hodges S."/>
            <person name="Kramer E."/>
            <person name="Nordborg M."/>
            <person name="Tomkins J."/>
            <person name="Borevitz J."/>
            <person name="Derieg N."/>
            <person name="Yan J."/>
            <person name="Mihaltcheva S."/>
            <person name="Hayes R.D."/>
            <person name="Rokhsar D."/>
        </authorList>
    </citation>
    <scope>NUCLEOTIDE SEQUENCE [LARGE SCALE GENOMIC DNA]</scope>
    <source>
        <strain evidence="4">cv. Goldsmith</strain>
    </source>
</reference>
<dbReference type="SUPFAM" id="SSF53067">
    <property type="entry name" value="Actin-like ATPase domain"/>
    <property type="match status" value="2"/>
</dbReference>
<keyword evidence="1" id="KW-0547">Nucleotide-binding</keyword>
<dbReference type="EMBL" id="KZ305030">
    <property type="protein sequence ID" value="PIA50518.1"/>
    <property type="molecule type" value="Genomic_DNA"/>
</dbReference>
<accession>A0A2G5E409</accession>
<dbReference type="Gene3D" id="3.90.640.10">
    <property type="entry name" value="Actin, Chain A, domain 4"/>
    <property type="match status" value="1"/>
</dbReference>
<keyword evidence="2" id="KW-0067">ATP-binding</keyword>
<dbReference type="Gene3D" id="3.30.420.40">
    <property type="match status" value="2"/>
</dbReference>
<gene>
    <name evidence="3" type="ORF">AQUCO_01300926v1</name>
</gene>
<evidence type="ECO:0000313" key="4">
    <source>
        <dbReference type="Proteomes" id="UP000230069"/>
    </source>
</evidence>
<keyword evidence="4" id="KW-1185">Reference proteome</keyword>
<dbReference type="GO" id="GO:0140662">
    <property type="term" value="F:ATP-dependent protein folding chaperone"/>
    <property type="evidence" value="ECO:0007669"/>
    <property type="project" value="InterPro"/>
</dbReference>
<evidence type="ECO:0000313" key="3">
    <source>
        <dbReference type="EMBL" id="PIA50518.1"/>
    </source>
</evidence>
<dbReference type="OrthoDB" id="3789372at2759"/>
<dbReference type="PANTHER" id="PTHR19375">
    <property type="entry name" value="HEAT SHOCK PROTEIN 70KDA"/>
    <property type="match status" value="1"/>
</dbReference>
<protein>
    <submittedName>
        <fullName evidence="3">Uncharacterized protein</fullName>
    </submittedName>
</protein>
<name>A0A2G5E409_AQUCA</name>
<proteinExistence type="predicted"/>
<dbReference type="InParanoid" id="A0A2G5E409"/>
<dbReference type="InterPro" id="IPR043129">
    <property type="entry name" value="ATPase_NBD"/>
</dbReference>
<dbReference type="PRINTS" id="PR00301">
    <property type="entry name" value="HEATSHOCK70"/>
</dbReference>
<dbReference type="InterPro" id="IPR013126">
    <property type="entry name" value="Hsp_70_fam"/>
</dbReference>